<organism evidence="2 3">
    <name type="scientific">Pedococcus aerophilus</name>
    <dbReference type="NCBI Taxonomy" id="436356"/>
    <lineage>
        <taxon>Bacteria</taxon>
        <taxon>Bacillati</taxon>
        <taxon>Actinomycetota</taxon>
        <taxon>Actinomycetes</taxon>
        <taxon>Micrococcales</taxon>
        <taxon>Intrasporangiaceae</taxon>
        <taxon>Pedococcus</taxon>
    </lineage>
</organism>
<feature type="region of interest" description="Disordered" evidence="1">
    <location>
        <begin position="1"/>
        <end position="20"/>
    </location>
</feature>
<dbReference type="RefSeq" id="WP_344192642.1">
    <property type="nucleotide sequence ID" value="NZ_BAAARN010000001.1"/>
</dbReference>
<evidence type="ECO:0008006" key="4">
    <source>
        <dbReference type="Google" id="ProtNLM"/>
    </source>
</evidence>
<gene>
    <name evidence="2" type="ORF">GCM10009867_19690</name>
</gene>
<sequence length="172" mass="18632">MSGSAERESDPEIDRLAAEPLDDQDLRALATVRSIFAASDPVPPGLADRAKFAMTVAALEAEVAEIMQTSAEAVGVRAKVYDRAGTVTFSTDALSAMITIESIDGARAKLSGWVSDRPTAVELRERSRTQTTETDAEGRFSFAEVERGLVHLLFRRIDQPDSRPVITPAIEI</sequence>
<proteinExistence type="predicted"/>
<accession>A0ABP6H333</accession>
<dbReference type="Proteomes" id="UP001501326">
    <property type="component" value="Unassembled WGS sequence"/>
</dbReference>
<comment type="caution">
    <text evidence="2">The sequence shown here is derived from an EMBL/GenBank/DDBJ whole genome shotgun (WGS) entry which is preliminary data.</text>
</comment>
<evidence type="ECO:0000313" key="2">
    <source>
        <dbReference type="EMBL" id="GAA2736017.1"/>
    </source>
</evidence>
<reference evidence="3" key="1">
    <citation type="journal article" date="2019" name="Int. J. Syst. Evol. Microbiol.">
        <title>The Global Catalogue of Microorganisms (GCM) 10K type strain sequencing project: providing services to taxonomists for standard genome sequencing and annotation.</title>
        <authorList>
            <consortium name="The Broad Institute Genomics Platform"/>
            <consortium name="The Broad Institute Genome Sequencing Center for Infectious Disease"/>
            <person name="Wu L."/>
            <person name="Ma J."/>
        </authorList>
    </citation>
    <scope>NUCLEOTIDE SEQUENCE [LARGE SCALE GENOMIC DNA]</scope>
    <source>
        <strain evidence="3">JCM 16378</strain>
    </source>
</reference>
<name>A0ABP6H333_9MICO</name>
<evidence type="ECO:0000313" key="3">
    <source>
        <dbReference type="Proteomes" id="UP001501326"/>
    </source>
</evidence>
<protein>
    <recommendedName>
        <fullName evidence="4">Carboxypeptidase regulatory-like domain-containing protein</fullName>
    </recommendedName>
</protein>
<keyword evidence="3" id="KW-1185">Reference proteome</keyword>
<evidence type="ECO:0000256" key="1">
    <source>
        <dbReference type="SAM" id="MobiDB-lite"/>
    </source>
</evidence>
<feature type="compositionally biased region" description="Basic and acidic residues" evidence="1">
    <location>
        <begin position="1"/>
        <end position="17"/>
    </location>
</feature>
<dbReference type="EMBL" id="BAAARN010000001">
    <property type="protein sequence ID" value="GAA2736017.1"/>
    <property type="molecule type" value="Genomic_DNA"/>
</dbReference>